<reference evidence="2 3" key="1">
    <citation type="submission" date="2020-06" db="EMBL/GenBank/DDBJ databases">
        <title>Photobacterium damselae subsp. damselae comparative genomics.</title>
        <authorList>
            <person name="Osorio C.R."/>
        </authorList>
    </citation>
    <scope>NUCLEOTIDE SEQUENCE [LARGE SCALE GENOMIC DNA]</scope>
    <source>
        <strain evidence="2 3">TW250/03</strain>
    </source>
</reference>
<evidence type="ECO:0000313" key="2">
    <source>
        <dbReference type="EMBL" id="NVP03484.1"/>
    </source>
</evidence>
<evidence type="ECO:0000256" key="1">
    <source>
        <dbReference type="SAM" id="Phobius"/>
    </source>
</evidence>
<keyword evidence="1" id="KW-0472">Membrane</keyword>
<feature type="transmembrane region" description="Helical" evidence="1">
    <location>
        <begin position="36"/>
        <end position="58"/>
    </location>
</feature>
<dbReference type="AlphaFoldDB" id="A0A850R0G9"/>
<keyword evidence="1" id="KW-1133">Transmembrane helix</keyword>
<gene>
    <name evidence="2" type="ORF">HWA77_25085</name>
</gene>
<protein>
    <submittedName>
        <fullName evidence="2">Uncharacterized protein</fullName>
    </submittedName>
</protein>
<organism evidence="2 3">
    <name type="scientific">Photobacterium damselae subsp. damselae</name>
    <name type="common">Listonella damsela</name>
    <dbReference type="NCBI Taxonomy" id="85581"/>
    <lineage>
        <taxon>Bacteria</taxon>
        <taxon>Pseudomonadati</taxon>
        <taxon>Pseudomonadota</taxon>
        <taxon>Gammaproteobacteria</taxon>
        <taxon>Vibrionales</taxon>
        <taxon>Vibrionaceae</taxon>
        <taxon>Photobacterium</taxon>
    </lineage>
</organism>
<name>A0A850R0G9_PHODD</name>
<feature type="transmembrane region" description="Helical" evidence="1">
    <location>
        <begin position="70"/>
        <end position="91"/>
    </location>
</feature>
<comment type="caution">
    <text evidence="2">The sequence shown here is derived from an EMBL/GenBank/DDBJ whole genome shotgun (WGS) entry which is preliminary data.</text>
</comment>
<dbReference type="EMBL" id="JABXOR010001623">
    <property type="protein sequence ID" value="NVP03484.1"/>
    <property type="molecule type" value="Genomic_DNA"/>
</dbReference>
<sequence length="275" mass="31526">MEQFFLQKLIQSNSLLTDVIMILFQLVIEMKSTGKYIYLCIPVAVLISTFVVWLIRIIVKNINNEYEFGIGFTIESLCSFFTTFITVILLFSLQFTDPVVKIVVKGWEVALMNNSDWRDKTFRDAYENVAGLKNNEGHQLENFSRYPHPDQGGNTIPTNSEKAQLVATNTYLVAAENNFNKTMPFLSWILTAKSGTAEADILYDMKKHFATRQSSYLVEDVYKIAGDRISKELLEQSGRIKIIGSIIFFSIWLLVQLIIVGFISWIALRNIKENF</sequence>
<proteinExistence type="predicted"/>
<dbReference type="Proteomes" id="UP000533429">
    <property type="component" value="Unassembled WGS sequence"/>
</dbReference>
<accession>A0A850R0G9</accession>
<feature type="transmembrane region" description="Helical" evidence="1">
    <location>
        <begin position="246"/>
        <end position="268"/>
    </location>
</feature>
<evidence type="ECO:0000313" key="3">
    <source>
        <dbReference type="Proteomes" id="UP000533429"/>
    </source>
</evidence>
<keyword evidence="1" id="KW-0812">Transmembrane</keyword>